<dbReference type="InterPro" id="IPR018957">
    <property type="entry name" value="Znf_C3HC4_RING-type"/>
</dbReference>
<evidence type="ECO:0000313" key="6">
    <source>
        <dbReference type="EMBL" id="CAI6305498.1"/>
    </source>
</evidence>
<dbReference type="Proteomes" id="UP001152607">
    <property type="component" value="Unassembled WGS sequence"/>
</dbReference>
<dbReference type="InterPro" id="IPR001841">
    <property type="entry name" value="Znf_RING"/>
</dbReference>
<accession>A0A9W4XRE5</accession>
<keyword evidence="7" id="KW-1185">Reference proteome</keyword>
<dbReference type="OrthoDB" id="8062037at2759"/>
<dbReference type="Pfam" id="PF00097">
    <property type="entry name" value="zf-C3HC4"/>
    <property type="match status" value="1"/>
</dbReference>
<dbReference type="AlphaFoldDB" id="A0A9W4XRE5"/>
<keyword evidence="2 4" id="KW-0863">Zinc-finger</keyword>
<evidence type="ECO:0000256" key="3">
    <source>
        <dbReference type="ARBA" id="ARBA00022833"/>
    </source>
</evidence>
<keyword evidence="1" id="KW-0479">Metal-binding</keyword>
<evidence type="ECO:0000256" key="1">
    <source>
        <dbReference type="ARBA" id="ARBA00022723"/>
    </source>
</evidence>
<evidence type="ECO:0000256" key="4">
    <source>
        <dbReference type="PROSITE-ProRule" id="PRU00175"/>
    </source>
</evidence>
<evidence type="ECO:0000313" key="7">
    <source>
        <dbReference type="Proteomes" id="UP001152607"/>
    </source>
</evidence>
<organism evidence="6 7">
    <name type="scientific">Periconia digitata</name>
    <dbReference type="NCBI Taxonomy" id="1303443"/>
    <lineage>
        <taxon>Eukaryota</taxon>
        <taxon>Fungi</taxon>
        <taxon>Dikarya</taxon>
        <taxon>Ascomycota</taxon>
        <taxon>Pezizomycotina</taxon>
        <taxon>Dothideomycetes</taxon>
        <taxon>Pleosporomycetidae</taxon>
        <taxon>Pleosporales</taxon>
        <taxon>Massarineae</taxon>
        <taxon>Periconiaceae</taxon>
        <taxon>Periconia</taxon>
    </lineage>
</organism>
<comment type="caution">
    <text evidence="6">The sequence shown here is derived from an EMBL/GenBank/DDBJ whole genome shotgun (WGS) entry which is preliminary data.</text>
</comment>
<feature type="domain" description="RING-type" evidence="5">
    <location>
        <begin position="249"/>
        <end position="310"/>
    </location>
</feature>
<dbReference type="GO" id="GO:0008270">
    <property type="term" value="F:zinc ion binding"/>
    <property type="evidence" value="ECO:0007669"/>
    <property type="project" value="UniProtKB-KW"/>
</dbReference>
<dbReference type="InterPro" id="IPR013083">
    <property type="entry name" value="Znf_RING/FYVE/PHD"/>
</dbReference>
<reference evidence="6" key="1">
    <citation type="submission" date="2023-01" db="EMBL/GenBank/DDBJ databases">
        <authorList>
            <person name="Van Ghelder C."/>
            <person name="Rancurel C."/>
        </authorList>
    </citation>
    <scope>NUCLEOTIDE SEQUENCE</scope>
    <source>
        <strain evidence="6">CNCM I-4278</strain>
    </source>
</reference>
<name>A0A9W4XRE5_9PLEO</name>
<gene>
    <name evidence="6" type="ORF">PDIGIT_LOCUS3008</name>
</gene>
<proteinExistence type="predicted"/>
<sequence length="430" mass="49787">MDQVIGDHNHYSSKDLAAAATLVGLGLRVQDAPASSEVYRQVKRRRSRLDELRELIRYEEASLMPIYDDYMANIRYRWAAENPSTPFRISASPAGRAILQAECIKARTWLLDLIKLHQKIDRSHTLRILRSMVEKQAGIDSRPMTELEQFYMKLTDPDEDGHDTEWDFEDHLDATLTLTIHNNWAETHKDTLERLRQVASRAPFRSLSPSQLITHRMVQKMRRTNKIDAFACAIPLSTIKQHSKEEQLCPICQNEYLDLHKFSIKDLIADYPVRMKYCGHIIGKSCLETWMATPLVDPARYPYRTCPICRVPIGKRCASDVPEAIHNHACHNAYAKKIRQERDLAINDISDGILGCISEELVVQQLMVEVRQQQLDGNLDKLKERECKEVLERSLKALEEEKRMWGFEEKDMSKMWEKVSSEWIESGAHT</sequence>
<dbReference type="SUPFAM" id="SSF57850">
    <property type="entry name" value="RING/U-box"/>
    <property type="match status" value="1"/>
</dbReference>
<dbReference type="Gene3D" id="3.30.40.10">
    <property type="entry name" value="Zinc/RING finger domain, C3HC4 (zinc finger)"/>
    <property type="match status" value="1"/>
</dbReference>
<keyword evidence="3" id="KW-0862">Zinc</keyword>
<dbReference type="PROSITE" id="PS50089">
    <property type="entry name" value="ZF_RING_2"/>
    <property type="match status" value="1"/>
</dbReference>
<protein>
    <recommendedName>
        <fullName evidence="5">RING-type domain-containing protein</fullName>
    </recommendedName>
</protein>
<evidence type="ECO:0000256" key="2">
    <source>
        <dbReference type="ARBA" id="ARBA00022771"/>
    </source>
</evidence>
<evidence type="ECO:0000259" key="5">
    <source>
        <dbReference type="PROSITE" id="PS50089"/>
    </source>
</evidence>
<dbReference type="EMBL" id="CAOQHR010000002">
    <property type="protein sequence ID" value="CAI6305498.1"/>
    <property type="molecule type" value="Genomic_DNA"/>
</dbReference>